<dbReference type="PRINTS" id="PR00464">
    <property type="entry name" value="EP450II"/>
</dbReference>
<dbReference type="PANTHER" id="PTHR24287">
    <property type="entry name" value="P450, PUTATIVE (EUROFUNG)-RELATED"/>
    <property type="match status" value="1"/>
</dbReference>
<dbReference type="InterPro" id="IPR017972">
    <property type="entry name" value="Cyt_P450_CS"/>
</dbReference>
<evidence type="ECO:0000256" key="1">
    <source>
        <dbReference type="ARBA" id="ARBA00001971"/>
    </source>
</evidence>
<dbReference type="EMBL" id="KV744806">
    <property type="protein sequence ID" value="OCK86360.1"/>
    <property type="molecule type" value="Genomic_DNA"/>
</dbReference>
<keyword evidence="10" id="KW-1133">Transmembrane helix</keyword>
<name>A0A8E2JKT4_9PEZI</name>
<dbReference type="PANTHER" id="PTHR24287:SF17">
    <property type="entry name" value="P450, PUTATIVE (EUROFUNG)-RELATED"/>
    <property type="match status" value="1"/>
</dbReference>
<evidence type="ECO:0000256" key="9">
    <source>
        <dbReference type="RuleBase" id="RU000461"/>
    </source>
</evidence>
<dbReference type="PROSITE" id="PS00086">
    <property type="entry name" value="CYTOCHROME_P450"/>
    <property type="match status" value="1"/>
</dbReference>
<comment type="cofactor">
    <cofactor evidence="1 8">
        <name>heme</name>
        <dbReference type="ChEBI" id="CHEBI:30413"/>
    </cofactor>
</comment>
<dbReference type="InterPro" id="IPR047146">
    <property type="entry name" value="Cyt_P450_E_CYP52_fungi"/>
</dbReference>
<dbReference type="AlphaFoldDB" id="A0A8E2JKT4"/>
<evidence type="ECO:0000313" key="12">
    <source>
        <dbReference type="Proteomes" id="UP000250266"/>
    </source>
</evidence>
<keyword evidence="6 8" id="KW-0408">Iron</keyword>
<reference evidence="11 12" key="1">
    <citation type="journal article" date="2016" name="Nat. Commun.">
        <title>Ectomycorrhizal ecology is imprinted in the genome of the dominant symbiotic fungus Cenococcum geophilum.</title>
        <authorList>
            <consortium name="DOE Joint Genome Institute"/>
            <person name="Peter M."/>
            <person name="Kohler A."/>
            <person name="Ohm R.A."/>
            <person name="Kuo A."/>
            <person name="Krutzmann J."/>
            <person name="Morin E."/>
            <person name="Arend M."/>
            <person name="Barry K.W."/>
            <person name="Binder M."/>
            <person name="Choi C."/>
            <person name="Clum A."/>
            <person name="Copeland A."/>
            <person name="Grisel N."/>
            <person name="Haridas S."/>
            <person name="Kipfer T."/>
            <person name="LaButti K."/>
            <person name="Lindquist E."/>
            <person name="Lipzen A."/>
            <person name="Maire R."/>
            <person name="Meier B."/>
            <person name="Mihaltcheva S."/>
            <person name="Molinier V."/>
            <person name="Murat C."/>
            <person name="Poggeler S."/>
            <person name="Quandt C.A."/>
            <person name="Sperisen C."/>
            <person name="Tritt A."/>
            <person name="Tisserant E."/>
            <person name="Crous P.W."/>
            <person name="Henrissat B."/>
            <person name="Nehls U."/>
            <person name="Egli S."/>
            <person name="Spatafora J.W."/>
            <person name="Grigoriev I.V."/>
            <person name="Martin F.M."/>
        </authorList>
    </citation>
    <scope>NUCLEOTIDE SEQUENCE [LARGE SCALE GENOMIC DNA]</scope>
    <source>
        <strain evidence="11 12">CBS 459.81</strain>
    </source>
</reference>
<evidence type="ECO:0000256" key="5">
    <source>
        <dbReference type="ARBA" id="ARBA00023002"/>
    </source>
</evidence>
<gene>
    <name evidence="11" type="ORF">K432DRAFT_66619</name>
</gene>
<evidence type="ECO:0000256" key="2">
    <source>
        <dbReference type="ARBA" id="ARBA00010617"/>
    </source>
</evidence>
<keyword evidence="4 8" id="KW-0479">Metal-binding</keyword>
<feature type="binding site" description="axial binding residue" evidence="8">
    <location>
        <position position="480"/>
    </location>
    <ligand>
        <name>heme</name>
        <dbReference type="ChEBI" id="CHEBI:30413"/>
    </ligand>
    <ligandPart>
        <name>Fe</name>
        <dbReference type="ChEBI" id="CHEBI:18248"/>
    </ligandPart>
</feature>
<dbReference type="SUPFAM" id="SSF48264">
    <property type="entry name" value="Cytochrome P450"/>
    <property type="match status" value="1"/>
</dbReference>
<keyword evidence="3 8" id="KW-0349">Heme</keyword>
<dbReference type="Pfam" id="PF00067">
    <property type="entry name" value="p450"/>
    <property type="match status" value="2"/>
</dbReference>
<proteinExistence type="inferred from homology"/>
<evidence type="ECO:0000256" key="10">
    <source>
        <dbReference type="SAM" id="Phobius"/>
    </source>
</evidence>
<evidence type="ECO:0000256" key="3">
    <source>
        <dbReference type="ARBA" id="ARBA00022617"/>
    </source>
</evidence>
<dbReference type="GO" id="GO:0016712">
    <property type="term" value="F:oxidoreductase activity, acting on paired donors, with incorporation or reduction of molecular oxygen, reduced flavin or flavoprotein as one donor, and incorporation of one atom of oxygen"/>
    <property type="evidence" value="ECO:0007669"/>
    <property type="project" value="InterPro"/>
</dbReference>
<dbReference type="CDD" id="cd11063">
    <property type="entry name" value="CYP52"/>
    <property type="match status" value="1"/>
</dbReference>
<keyword evidence="10" id="KW-0472">Membrane</keyword>
<accession>A0A8E2JKT4</accession>
<keyword evidence="5 9" id="KW-0560">Oxidoreductase</keyword>
<dbReference type="InterPro" id="IPR036396">
    <property type="entry name" value="Cyt_P450_sf"/>
</dbReference>
<dbReference type="PRINTS" id="PR01239">
    <property type="entry name" value="EP450IICYP52"/>
</dbReference>
<protein>
    <submittedName>
        <fullName evidence="11">Cytochrome P450</fullName>
    </submittedName>
</protein>
<evidence type="ECO:0000256" key="6">
    <source>
        <dbReference type="ARBA" id="ARBA00023004"/>
    </source>
</evidence>
<evidence type="ECO:0000256" key="8">
    <source>
        <dbReference type="PIRSR" id="PIRSR602402-1"/>
    </source>
</evidence>
<comment type="similarity">
    <text evidence="2 9">Belongs to the cytochrome P450 family.</text>
</comment>
<keyword evidence="7 9" id="KW-0503">Monooxygenase</keyword>
<dbReference type="InterPro" id="IPR002402">
    <property type="entry name" value="Cyt_P450_E_grp-II"/>
</dbReference>
<dbReference type="PRINTS" id="PR00385">
    <property type="entry name" value="P450"/>
</dbReference>
<dbReference type="OrthoDB" id="1470350at2759"/>
<organism evidence="11 12">
    <name type="scientific">Lepidopterella palustris CBS 459.81</name>
    <dbReference type="NCBI Taxonomy" id="1314670"/>
    <lineage>
        <taxon>Eukaryota</taxon>
        <taxon>Fungi</taxon>
        <taxon>Dikarya</taxon>
        <taxon>Ascomycota</taxon>
        <taxon>Pezizomycotina</taxon>
        <taxon>Dothideomycetes</taxon>
        <taxon>Pleosporomycetidae</taxon>
        <taxon>Mytilinidiales</taxon>
        <taxon>Argynnaceae</taxon>
        <taxon>Lepidopterella</taxon>
    </lineage>
</organism>
<keyword evidence="10" id="KW-0812">Transmembrane</keyword>
<evidence type="ECO:0000256" key="4">
    <source>
        <dbReference type="ARBA" id="ARBA00022723"/>
    </source>
</evidence>
<dbReference type="Proteomes" id="UP000250266">
    <property type="component" value="Unassembled WGS sequence"/>
</dbReference>
<evidence type="ECO:0000313" key="11">
    <source>
        <dbReference type="EMBL" id="OCK86360.1"/>
    </source>
</evidence>
<feature type="transmembrane region" description="Helical" evidence="10">
    <location>
        <begin position="13"/>
        <end position="35"/>
    </location>
</feature>
<dbReference type="InterPro" id="IPR002974">
    <property type="entry name" value="Cyt_P450_E_CYP52_ascomycetes"/>
</dbReference>
<keyword evidence="12" id="KW-1185">Reference proteome</keyword>
<dbReference type="InterPro" id="IPR001128">
    <property type="entry name" value="Cyt_P450"/>
</dbReference>
<dbReference type="GO" id="GO:0020037">
    <property type="term" value="F:heme binding"/>
    <property type="evidence" value="ECO:0007669"/>
    <property type="project" value="InterPro"/>
</dbReference>
<evidence type="ECO:0000256" key="7">
    <source>
        <dbReference type="ARBA" id="ARBA00023033"/>
    </source>
</evidence>
<dbReference type="Gene3D" id="1.10.630.10">
    <property type="entry name" value="Cytochrome P450"/>
    <property type="match status" value="1"/>
</dbReference>
<sequence length="533" mass="60494">MASSDRTKPTYSFVLYVVAGSFLALILYSRITLYLSRRKFKIQHGCKAPQANLPIKDPFFGLDLIRENFRLGEKKQVLSGAQSRFHRLGAWTFTSRLFTMPVIATAEPENIKTILSLKFKDFSLGQREQAFAPLLGHGIFNSDGEKWAESRHMIRPNFTRDQVADIAAFERHVAWLFRAIPRDGSTVDLQELFFRLTIDSATEFLFGHSTNSLKTVGMEQGSEEDKNFAAAFNLAQHDALVRARMGSLAVFRKDAKADEAIRICHEYVDKFVDDAVRYRESRDVEKDGAPEEKYLFLHELARSTTDKKRLRDELLNVLLAGRDTTASLLSNMFFEIAKQPQIWAKLRAEIGELGGQTPSYEQLRNLKYLKWCLNECKLLPPQTSHSIPYPDHSPALRLHPVVPGNSRLAIRDTVLPLGGGIHGKDPVFVPKGTLVMYSPFTMHRRKDFYGPDAEVYRPERWEKLRPGWEYLPFNGGPRICLGQQYALTEASYVTTRILQEFATLESRDPGPWEESLTLTVCSANGTKVALTPA</sequence>
<dbReference type="GO" id="GO:0005506">
    <property type="term" value="F:iron ion binding"/>
    <property type="evidence" value="ECO:0007669"/>
    <property type="project" value="InterPro"/>
</dbReference>